<evidence type="ECO:0000313" key="1">
    <source>
        <dbReference type="EMBL" id="CAG8640129.1"/>
    </source>
</evidence>
<dbReference type="EMBL" id="CAJVPW010012952">
    <property type="protein sequence ID" value="CAG8640129.1"/>
    <property type="molecule type" value="Genomic_DNA"/>
</dbReference>
<reference evidence="1" key="1">
    <citation type="submission" date="2021-06" db="EMBL/GenBank/DDBJ databases">
        <authorList>
            <person name="Kallberg Y."/>
            <person name="Tangrot J."/>
            <person name="Rosling A."/>
        </authorList>
    </citation>
    <scope>NUCLEOTIDE SEQUENCE</scope>
    <source>
        <strain evidence="1">28 12/20/2015</strain>
    </source>
</reference>
<name>A0ACA9NCT1_9GLOM</name>
<comment type="caution">
    <text evidence="1">The sequence shown here is derived from an EMBL/GenBank/DDBJ whole genome shotgun (WGS) entry which is preliminary data.</text>
</comment>
<accession>A0ACA9NCT1</accession>
<gene>
    <name evidence="1" type="ORF">SPELUC_LOCUS8533</name>
</gene>
<organism evidence="1 2">
    <name type="scientific">Cetraspora pellucida</name>
    <dbReference type="NCBI Taxonomy" id="1433469"/>
    <lineage>
        <taxon>Eukaryota</taxon>
        <taxon>Fungi</taxon>
        <taxon>Fungi incertae sedis</taxon>
        <taxon>Mucoromycota</taxon>
        <taxon>Glomeromycotina</taxon>
        <taxon>Glomeromycetes</taxon>
        <taxon>Diversisporales</taxon>
        <taxon>Gigasporaceae</taxon>
        <taxon>Cetraspora</taxon>
    </lineage>
</organism>
<keyword evidence="2" id="KW-1185">Reference proteome</keyword>
<evidence type="ECO:0000313" key="2">
    <source>
        <dbReference type="Proteomes" id="UP000789366"/>
    </source>
</evidence>
<dbReference type="Proteomes" id="UP000789366">
    <property type="component" value="Unassembled WGS sequence"/>
</dbReference>
<proteinExistence type="predicted"/>
<protein>
    <submittedName>
        <fullName evidence="1">1048_t:CDS:1</fullName>
    </submittedName>
</protein>
<feature type="non-terminal residue" evidence="1">
    <location>
        <position position="182"/>
    </location>
</feature>
<sequence>MNNEEFAQIPRSRPRALHACLDCKRKKRRCNGVPYQTSCSECRGKRRCIFPVCPSCLKKNKDNTNNICNNCIQRYFDMVSSLVNEDDSYECKIYNGVDGYEDCIPYGVTSTNDVNQSSCNDNVTFSNDSLQFYDVGQEVCDNEFLNQYEAVGNDFHDDNFEQEIYGNDISGFYEVYEDGNLL</sequence>